<dbReference type="GeneID" id="27324693"/>
<dbReference type="AlphaFoldDB" id="A0A0D1ZRR4"/>
<reference evidence="9 10" key="1">
    <citation type="submission" date="2015-01" db="EMBL/GenBank/DDBJ databases">
        <title>The Genome Sequence of Exophiala mesophila CBS40295.</title>
        <authorList>
            <consortium name="The Broad Institute Genomics Platform"/>
            <person name="Cuomo C."/>
            <person name="de Hoog S."/>
            <person name="Gorbushina A."/>
            <person name="Stielow B."/>
            <person name="Teixiera M."/>
            <person name="Abouelleil A."/>
            <person name="Chapman S.B."/>
            <person name="Priest M."/>
            <person name="Young S.K."/>
            <person name="Wortman J."/>
            <person name="Nusbaum C."/>
            <person name="Birren B."/>
        </authorList>
    </citation>
    <scope>NUCLEOTIDE SEQUENCE [LARGE SCALE GENOMIC DNA]</scope>
    <source>
        <strain evidence="9 10">CBS 40295</strain>
    </source>
</reference>
<gene>
    <name evidence="9" type="ORF">PV10_06848</name>
</gene>
<keyword evidence="7" id="KW-0496">Mitochondrion</keyword>
<keyword evidence="6" id="KW-0249">Electron transport</keyword>
<protein>
    <recommendedName>
        <fullName evidence="11">NADH-ubiquinone oxidoreductase 29.9 kDa subunit, mitochondrial</fullName>
    </recommendedName>
</protein>
<keyword evidence="5" id="KW-0999">Mitochondrion inner membrane</keyword>
<evidence type="ECO:0008006" key="11">
    <source>
        <dbReference type="Google" id="ProtNLM"/>
    </source>
</evidence>
<dbReference type="Proteomes" id="UP000054302">
    <property type="component" value="Unassembled WGS sequence"/>
</dbReference>
<dbReference type="OMA" id="WTYFERG"/>
<name>A0A0D1ZRR4_EXOME</name>
<organism evidence="9 10">
    <name type="scientific">Exophiala mesophila</name>
    <name type="common">Black yeast-like fungus</name>
    <dbReference type="NCBI Taxonomy" id="212818"/>
    <lineage>
        <taxon>Eukaryota</taxon>
        <taxon>Fungi</taxon>
        <taxon>Dikarya</taxon>
        <taxon>Ascomycota</taxon>
        <taxon>Pezizomycotina</taxon>
        <taxon>Eurotiomycetes</taxon>
        <taxon>Chaetothyriomycetidae</taxon>
        <taxon>Chaetothyriales</taxon>
        <taxon>Herpotrichiellaceae</taxon>
        <taxon>Exophiala</taxon>
    </lineage>
</organism>
<accession>A0A0D1ZRR4</accession>
<keyword evidence="4" id="KW-0679">Respiratory chain</keyword>
<dbReference type="PANTHER" id="PTHR12653:SF0">
    <property type="entry name" value="NADH DEHYDROGENASE [UBIQUINONE] 1 ALPHA SUBCOMPLEX SUBUNIT 5"/>
    <property type="match status" value="1"/>
</dbReference>
<evidence type="ECO:0000256" key="7">
    <source>
        <dbReference type="ARBA" id="ARBA00023128"/>
    </source>
</evidence>
<comment type="subcellular location">
    <subcellularLocation>
        <location evidence="1">Mitochondrion inner membrane</location>
        <topology evidence="1">Peripheral membrane protein</topology>
        <orientation evidence="1">Matrix side</orientation>
    </subcellularLocation>
</comment>
<evidence type="ECO:0000256" key="8">
    <source>
        <dbReference type="ARBA" id="ARBA00023136"/>
    </source>
</evidence>
<evidence type="ECO:0000313" key="9">
    <source>
        <dbReference type="EMBL" id="KIV89448.1"/>
    </source>
</evidence>
<keyword evidence="3" id="KW-0813">Transport</keyword>
<comment type="similarity">
    <text evidence="2">Belongs to the complex I NDUFA5 subunit family.</text>
</comment>
<evidence type="ECO:0000256" key="5">
    <source>
        <dbReference type="ARBA" id="ARBA00022792"/>
    </source>
</evidence>
<dbReference type="PANTHER" id="PTHR12653">
    <property type="entry name" value="NADH-UBIQUINONE OXIDOREDUCTASE 13 KD-B SUBUNIT"/>
    <property type="match status" value="1"/>
</dbReference>
<dbReference type="RefSeq" id="XP_016221022.1">
    <property type="nucleotide sequence ID" value="XM_016371690.1"/>
</dbReference>
<dbReference type="GO" id="GO:0022904">
    <property type="term" value="P:respiratory electron transport chain"/>
    <property type="evidence" value="ECO:0007669"/>
    <property type="project" value="InterPro"/>
</dbReference>
<dbReference type="OrthoDB" id="286811at2759"/>
<evidence type="ECO:0000256" key="1">
    <source>
        <dbReference type="ARBA" id="ARBA00004443"/>
    </source>
</evidence>
<proteinExistence type="inferred from homology"/>
<dbReference type="EMBL" id="KN847524">
    <property type="protein sequence ID" value="KIV89448.1"/>
    <property type="molecule type" value="Genomic_DNA"/>
</dbReference>
<dbReference type="VEuPathDB" id="FungiDB:PV10_06848"/>
<keyword evidence="8" id="KW-0472">Membrane</keyword>
<evidence type="ECO:0000256" key="2">
    <source>
        <dbReference type="ARBA" id="ARBA00010261"/>
    </source>
</evidence>
<dbReference type="Pfam" id="PF04716">
    <property type="entry name" value="ETC_C1_NDUFA5"/>
    <property type="match status" value="1"/>
</dbReference>
<dbReference type="GO" id="GO:0005743">
    <property type="term" value="C:mitochondrial inner membrane"/>
    <property type="evidence" value="ECO:0007669"/>
    <property type="project" value="UniProtKB-SubCell"/>
</dbReference>
<dbReference type="InterPro" id="IPR006806">
    <property type="entry name" value="NDUFA5"/>
</dbReference>
<evidence type="ECO:0000256" key="3">
    <source>
        <dbReference type="ARBA" id="ARBA00022448"/>
    </source>
</evidence>
<dbReference type="HOGENOM" id="CLU_084284_0_0_1"/>
<evidence type="ECO:0000256" key="4">
    <source>
        <dbReference type="ARBA" id="ARBA00022660"/>
    </source>
</evidence>
<sequence length="239" mass="26730">MRATSRVLAAVRSASKYLEPNIPTGLTGLSTHPNPRPALIYTYKQTLSKLAQIPASSVYRQSAEALTKQRLEIVESTKPEGYEAWLERVRQQIEANPAAYAKFVDGEGNLSSEKLHIEQLEPWDGEVTRNDAFSEGTNTQAEAEAKAKAVDEELQEARKVAQEGHLPTVEDLEVEPQLTRAQIDEIEQKIGAGLIEEVVQVAEGELQLVDEMVQYRVWEDLAEQSPPGQWAYFERGDRV</sequence>
<keyword evidence="10" id="KW-1185">Reference proteome</keyword>
<evidence type="ECO:0000256" key="6">
    <source>
        <dbReference type="ARBA" id="ARBA00022982"/>
    </source>
</evidence>
<dbReference type="STRING" id="212818.A0A0D1ZRR4"/>
<evidence type="ECO:0000313" key="10">
    <source>
        <dbReference type="Proteomes" id="UP000054302"/>
    </source>
</evidence>